<gene>
    <name evidence="2" type="ORF">JYZ213_LOCUS15478</name>
    <name evidence="3" type="ORF">OXD698_LOCUS3676</name>
</gene>
<evidence type="ECO:0000256" key="1">
    <source>
        <dbReference type="SAM" id="MobiDB-lite"/>
    </source>
</evidence>
<proteinExistence type="predicted"/>
<protein>
    <submittedName>
        <fullName evidence="2">Uncharacterized protein</fullName>
    </submittedName>
</protein>
<feature type="compositionally biased region" description="Acidic residues" evidence="1">
    <location>
        <begin position="158"/>
        <end position="168"/>
    </location>
</feature>
<reference evidence="2" key="1">
    <citation type="submission" date="2021-02" db="EMBL/GenBank/DDBJ databases">
        <authorList>
            <person name="Nowell W R."/>
        </authorList>
    </citation>
    <scope>NUCLEOTIDE SEQUENCE</scope>
</reference>
<name>A0A814G4Z1_9BILA</name>
<feature type="region of interest" description="Disordered" evidence="1">
    <location>
        <begin position="146"/>
        <end position="194"/>
    </location>
</feature>
<dbReference type="EMBL" id="CAJOAZ010000132">
    <property type="protein sequence ID" value="CAF3545835.1"/>
    <property type="molecule type" value="Genomic_DNA"/>
</dbReference>
<evidence type="ECO:0000313" key="2">
    <source>
        <dbReference type="EMBL" id="CAF0991352.1"/>
    </source>
</evidence>
<evidence type="ECO:0000313" key="3">
    <source>
        <dbReference type="EMBL" id="CAF3545835.1"/>
    </source>
</evidence>
<comment type="caution">
    <text evidence="2">The sequence shown here is derived from an EMBL/GenBank/DDBJ whole genome shotgun (WGS) entry which is preliminary data.</text>
</comment>
<dbReference type="Proteomes" id="UP000663845">
    <property type="component" value="Unassembled WGS sequence"/>
</dbReference>
<dbReference type="Proteomes" id="UP000663844">
    <property type="component" value="Unassembled WGS sequence"/>
</dbReference>
<evidence type="ECO:0000313" key="4">
    <source>
        <dbReference type="Proteomes" id="UP000663845"/>
    </source>
</evidence>
<sequence length="289" mass="34140">MQYENFSRHLRQKYSTCLHVADQLADQLKQNNQSKIIPTSVHELNNQNMLKAQQEISFPLISYLNNIECVKTKSTENDKEYKPYFNECILLAQRIKNNRHSSNRDRQICYENLILTQKLERIKKQSGKKDYQNHCHLLLSKVNSTQNHSTKQINQTTVEEEEEESIDSSEEKFSRTIVRSHSSSEHEDDQATAADVDATMNSCHSKSTITWKKRKIFRNNYIQINDNRIYQHLNNIDMTMIRDTMPLSTSRNSKHFSICVLPRFETMDNRSKVVLYDQKSAFKREILYH</sequence>
<organism evidence="2 4">
    <name type="scientific">Adineta steineri</name>
    <dbReference type="NCBI Taxonomy" id="433720"/>
    <lineage>
        <taxon>Eukaryota</taxon>
        <taxon>Metazoa</taxon>
        <taxon>Spiralia</taxon>
        <taxon>Gnathifera</taxon>
        <taxon>Rotifera</taxon>
        <taxon>Eurotatoria</taxon>
        <taxon>Bdelloidea</taxon>
        <taxon>Adinetida</taxon>
        <taxon>Adinetidae</taxon>
        <taxon>Adineta</taxon>
    </lineage>
</organism>
<dbReference type="AlphaFoldDB" id="A0A814G4Z1"/>
<dbReference type="EMBL" id="CAJNOG010000134">
    <property type="protein sequence ID" value="CAF0991352.1"/>
    <property type="molecule type" value="Genomic_DNA"/>
</dbReference>
<feature type="compositionally biased region" description="Polar residues" evidence="1">
    <location>
        <begin position="146"/>
        <end position="157"/>
    </location>
</feature>
<accession>A0A814G4Z1</accession>